<dbReference type="Proteomes" id="UP000501237">
    <property type="component" value="Chromosome"/>
</dbReference>
<dbReference type="InterPro" id="IPR050109">
    <property type="entry name" value="HTH-type_TetR-like_transc_reg"/>
</dbReference>
<dbReference type="GO" id="GO:0000976">
    <property type="term" value="F:transcription cis-regulatory region binding"/>
    <property type="evidence" value="ECO:0007669"/>
    <property type="project" value="TreeGrafter"/>
</dbReference>
<protein>
    <submittedName>
        <fullName evidence="8">TetR family transcriptional regulator</fullName>
    </submittedName>
</protein>
<keyword evidence="3" id="KW-0804">Transcription</keyword>
<reference evidence="6 11" key="1">
    <citation type="submission" date="2019-12" db="EMBL/GenBank/DDBJ databases">
        <title>complete genome sequences of Pseudomonas otitidis str. WP8-S17-CRE-03 isolated from wastewater treatment plant effluent.</title>
        <authorList>
            <person name="Sekizuka T."/>
            <person name="Itokawa K."/>
            <person name="Yatsu K."/>
            <person name="Inamine Y."/>
            <person name="Kuroda M."/>
        </authorList>
    </citation>
    <scope>NUCLEOTIDE SEQUENCE [LARGE SCALE GENOMIC DNA]</scope>
    <source>
        <strain evidence="6 11">WP8-S17-CRE-03</strain>
    </source>
</reference>
<evidence type="ECO:0000313" key="11">
    <source>
        <dbReference type="Proteomes" id="UP000515591"/>
    </source>
</evidence>
<feature type="domain" description="HTH tetR-type" evidence="5">
    <location>
        <begin position="8"/>
        <end position="68"/>
    </location>
</feature>
<dbReference type="Proteomes" id="UP000461288">
    <property type="component" value="Unassembled WGS sequence"/>
</dbReference>
<evidence type="ECO:0000256" key="3">
    <source>
        <dbReference type="ARBA" id="ARBA00023163"/>
    </source>
</evidence>
<dbReference type="AlphaFoldDB" id="A0A1I0UKR6"/>
<dbReference type="InterPro" id="IPR001647">
    <property type="entry name" value="HTH_TetR"/>
</dbReference>
<evidence type="ECO:0000256" key="4">
    <source>
        <dbReference type="PROSITE-ProRule" id="PRU00335"/>
    </source>
</evidence>
<dbReference type="PANTHER" id="PTHR30055">
    <property type="entry name" value="HTH-TYPE TRANSCRIPTIONAL REGULATOR RUTR"/>
    <property type="match status" value="1"/>
</dbReference>
<dbReference type="InterPro" id="IPR009057">
    <property type="entry name" value="Homeodomain-like_sf"/>
</dbReference>
<dbReference type="Proteomes" id="UP000515591">
    <property type="component" value="Chromosome"/>
</dbReference>
<dbReference type="GO" id="GO:0003700">
    <property type="term" value="F:DNA-binding transcription factor activity"/>
    <property type="evidence" value="ECO:0007669"/>
    <property type="project" value="TreeGrafter"/>
</dbReference>
<dbReference type="PROSITE" id="PS50977">
    <property type="entry name" value="HTH_TETR_2"/>
    <property type="match status" value="1"/>
</dbReference>
<dbReference type="PANTHER" id="PTHR30055:SF234">
    <property type="entry name" value="HTH-TYPE TRANSCRIPTIONAL REGULATOR BETI"/>
    <property type="match status" value="1"/>
</dbReference>
<name>A0A1I0UKR6_9GAMM</name>
<evidence type="ECO:0000256" key="1">
    <source>
        <dbReference type="ARBA" id="ARBA00023015"/>
    </source>
</evidence>
<dbReference type="EMBL" id="AP022642">
    <property type="protein sequence ID" value="BCA30243.1"/>
    <property type="molecule type" value="Genomic_DNA"/>
</dbReference>
<reference evidence="7 10" key="3">
    <citation type="journal article" date="2020" name="Microbiol. Resour. Announc.">
        <title>Complete genome sequence of Pseudomonas otitidis strain MrB4, isolated from Lake Biwa in Japan.</title>
        <authorList>
            <person name="Miyazaki K."/>
            <person name="Hase E."/>
            <person name="Maruya T."/>
        </authorList>
    </citation>
    <scope>NUCLEOTIDE SEQUENCE [LARGE SCALE GENOMIC DNA]</scope>
    <source>
        <strain evidence="7 10">MrB4</strain>
    </source>
</reference>
<dbReference type="InterPro" id="IPR036271">
    <property type="entry name" value="Tet_transcr_reg_TetR-rel_C_sf"/>
</dbReference>
<dbReference type="KEGG" id="poj:PtoMrB4_42200"/>
<dbReference type="EMBL" id="AP022213">
    <property type="protein sequence ID" value="BBT18154.1"/>
    <property type="molecule type" value="Genomic_DNA"/>
</dbReference>
<dbReference type="Gene3D" id="1.10.357.10">
    <property type="entry name" value="Tetracycline Repressor, domain 2"/>
    <property type="match status" value="1"/>
</dbReference>
<dbReference type="EMBL" id="WTFN01000042">
    <property type="protein sequence ID" value="MWK57724.1"/>
    <property type="molecule type" value="Genomic_DNA"/>
</dbReference>
<evidence type="ECO:0000313" key="9">
    <source>
        <dbReference type="Proteomes" id="UP000461288"/>
    </source>
</evidence>
<dbReference type="SUPFAM" id="SSF46689">
    <property type="entry name" value="Homeodomain-like"/>
    <property type="match status" value="1"/>
</dbReference>
<evidence type="ECO:0000313" key="7">
    <source>
        <dbReference type="EMBL" id="BCA30243.1"/>
    </source>
</evidence>
<accession>A0A1I0UKR6</accession>
<dbReference type="SUPFAM" id="SSF48498">
    <property type="entry name" value="Tetracyclin repressor-like, C-terminal domain"/>
    <property type="match status" value="1"/>
</dbReference>
<evidence type="ECO:0000313" key="6">
    <source>
        <dbReference type="EMBL" id="BBT18154.1"/>
    </source>
</evidence>
<evidence type="ECO:0000259" key="5">
    <source>
        <dbReference type="PROSITE" id="PS50977"/>
    </source>
</evidence>
<dbReference type="PRINTS" id="PR00455">
    <property type="entry name" value="HTHTETR"/>
</dbReference>
<organism evidence="8 9">
    <name type="scientific">Metapseudomonas otitidis</name>
    <dbReference type="NCBI Taxonomy" id="319939"/>
    <lineage>
        <taxon>Bacteria</taxon>
        <taxon>Pseudomonadati</taxon>
        <taxon>Pseudomonadota</taxon>
        <taxon>Gammaproteobacteria</taxon>
        <taxon>Pseudomonadales</taxon>
        <taxon>Pseudomonadaceae</taxon>
        <taxon>Metapseudomonas</taxon>
    </lineage>
</organism>
<gene>
    <name evidence="8" type="ORF">GO594_17225</name>
    <name evidence="7" type="ORF">PtoMrB4_42200</name>
    <name evidence="6" type="ORF">WP8S17C03_42030</name>
</gene>
<reference evidence="8 9" key="2">
    <citation type="submission" date="2019-12" db="EMBL/GenBank/DDBJ databases">
        <title>Draft genome sequence of Pseudomonas otitidis recovered from a chicken carcass.</title>
        <authorList>
            <person name="Vieira T.R."/>
            <person name="Oliviera E.F.C."/>
            <person name="Silva N.M.V."/>
            <person name="Sambrano G.E."/>
            <person name="Cibulski S.P."/>
            <person name="Cardoso M.R.I."/>
        </authorList>
    </citation>
    <scope>NUCLEOTIDE SEQUENCE [LARGE SCALE GENOMIC DNA]</scope>
    <source>
        <strain evidence="8 9">25_K</strain>
    </source>
</reference>
<evidence type="ECO:0000313" key="8">
    <source>
        <dbReference type="EMBL" id="MWK57724.1"/>
    </source>
</evidence>
<sequence>MGREEKQLHTREQLFEAATELMVSKGYHAASVSDIAEQAGYSKGAFFSNFASKADLLVALTQRFKGVEIERLGQALASGASTAELSQGLLMYIDNLKNNKPCVILDVELQLIAARDADFAQHYHDLHQANSEALGTLIELIFHHRGKQAPMSRELLAMTFTALSEGLMLQGRDDPAEQIRLVLEALIEKAPGLPASR</sequence>
<evidence type="ECO:0000256" key="2">
    <source>
        <dbReference type="ARBA" id="ARBA00023125"/>
    </source>
</evidence>
<evidence type="ECO:0000313" key="10">
    <source>
        <dbReference type="Proteomes" id="UP000501237"/>
    </source>
</evidence>
<keyword evidence="1" id="KW-0805">Transcription regulation</keyword>
<feature type="DNA-binding region" description="H-T-H motif" evidence="4">
    <location>
        <begin position="31"/>
        <end position="50"/>
    </location>
</feature>
<dbReference type="RefSeq" id="WP_044405555.1">
    <property type="nucleotide sequence ID" value="NZ_AP022213.1"/>
</dbReference>
<keyword evidence="2 4" id="KW-0238">DNA-binding</keyword>
<dbReference type="Pfam" id="PF00440">
    <property type="entry name" value="TetR_N"/>
    <property type="match status" value="1"/>
</dbReference>
<proteinExistence type="predicted"/>